<proteinExistence type="predicted"/>
<protein>
    <submittedName>
        <fullName evidence="2">Group II intron reverse transcriptase/maturase</fullName>
    </submittedName>
</protein>
<reference evidence="2 3" key="1">
    <citation type="submission" date="2020-02" db="EMBL/GenBank/DDBJ databases">
        <title>Bacillus aquiflavi sp. nov., isolated from yellow water of strong flavor Chinese baijiu in Yibin region of China.</title>
        <authorList>
            <person name="Xie J."/>
        </authorList>
    </citation>
    <scope>NUCLEOTIDE SEQUENCE [LARGE SCALE GENOMIC DNA]</scope>
    <source>
        <strain evidence="2 3">3H-10</strain>
    </source>
</reference>
<keyword evidence="2" id="KW-0808">Transferase</keyword>
<dbReference type="EMBL" id="JACEIO010000049">
    <property type="protein sequence ID" value="MBA4538506.1"/>
    <property type="molecule type" value="Genomic_DNA"/>
</dbReference>
<comment type="caution">
    <text evidence="2">The sequence shown here is derived from an EMBL/GenBank/DDBJ whole genome shotgun (WGS) entry which is preliminary data.</text>
</comment>
<name>A0A6B3VXP0_9BACI</name>
<evidence type="ECO:0000313" key="2">
    <source>
        <dbReference type="EMBL" id="NEY82869.1"/>
    </source>
</evidence>
<evidence type="ECO:0000313" key="3">
    <source>
        <dbReference type="Proteomes" id="UP000472971"/>
    </source>
</evidence>
<dbReference type="GO" id="GO:0003964">
    <property type="term" value="F:RNA-directed DNA polymerase activity"/>
    <property type="evidence" value="ECO:0007669"/>
    <property type="project" value="UniProtKB-KW"/>
</dbReference>
<feature type="non-terminal residue" evidence="2">
    <location>
        <position position="1"/>
    </location>
</feature>
<keyword evidence="2" id="KW-0548">Nucleotidyltransferase</keyword>
<evidence type="ECO:0000313" key="4">
    <source>
        <dbReference type="Proteomes" id="UP000570010"/>
    </source>
</evidence>
<keyword evidence="2" id="KW-0695">RNA-directed DNA polymerase</keyword>
<dbReference type="AlphaFoldDB" id="A0A6B3VXP0"/>
<sequence length="54" mass="6159">GIPEEEAKGLTYCRKGYRYIGLSKVVQTALSNKRLKQRGIPFALDYYLEVHTAI</sequence>
<accession>A0A6B3VXP0</accession>
<keyword evidence="3" id="KW-1185">Reference proteome</keyword>
<gene>
    <name evidence="2" type="ORF">G4D64_15505</name>
    <name evidence="1" type="ORF">H1Z61_15550</name>
</gene>
<dbReference type="Proteomes" id="UP000570010">
    <property type="component" value="Unassembled WGS sequence"/>
</dbReference>
<reference evidence="1 4" key="2">
    <citation type="submission" date="2020-07" db="EMBL/GenBank/DDBJ databases">
        <authorList>
            <person name="Feng H."/>
        </authorList>
    </citation>
    <scope>NUCLEOTIDE SEQUENCE [LARGE SCALE GENOMIC DNA]</scope>
    <source>
        <strain evidence="1">S-12</strain>
        <strain evidence="4">s-12</strain>
    </source>
</reference>
<evidence type="ECO:0000313" key="1">
    <source>
        <dbReference type="EMBL" id="MBA4538506.1"/>
    </source>
</evidence>
<organism evidence="2 3">
    <name type="scientific">Bacillus aquiflavi</name>
    <dbReference type="NCBI Taxonomy" id="2672567"/>
    <lineage>
        <taxon>Bacteria</taxon>
        <taxon>Bacillati</taxon>
        <taxon>Bacillota</taxon>
        <taxon>Bacilli</taxon>
        <taxon>Bacillales</taxon>
        <taxon>Bacillaceae</taxon>
        <taxon>Bacillus</taxon>
    </lineage>
</organism>
<dbReference type="EMBL" id="JAAIWN010000051">
    <property type="protein sequence ID" value="NEY82869.1"/>
    <property type="molecule type" value="Genomic_DNA"/>
</dbReference>
<dbReference type="Proteomes" id="UP000472971">
    <property type="component" value="Unassembled WGS sequence"/>
</dbReference>